<dbReference type="Gene3D" id="1.10.287.130">
    <property type="match status" value="1"/>
</dbReference>
<comment type="catalytic activity">
    <reaction evidence="1">
        <text>ATP + protein L-histidine = ADP + protein N-phospho-L-histidine.</text>
        <dbReference type="EC" id="2.7.13.3"/>
    </reaction>
</comment>
<evidence type="ECO:0000256" key="1">
    <source>
        <dbReference type="ARBA" id="ARBA00000085"/>
    </source>
</evidence>
<evidence type="ECO:0000256" key="3">
    <source>
        <dbReference type="ARBA" id="ARBA00012438"/>
    </source>
</evidence>
<dbReference type="SUPFAM" id="SSF47226">
    <property type="entry name" value="Histidine-containing phosphotransfer domain, HPT domain"/>
    <property type="match status" value="1"/>
</dbReference>
<dbReference type="EC" id="2.7.13.3" evidence="3"/>
<keyword evidence="4" id="KW-1003">Cell membrane</keyword>
<comment type="caution">
    <text evidence="19">The sequence shown here is derived from an EMBL/GenBank/DDBJ whole genome shotgun (WGS) entry which is preliminary data.</text>
</comment>
<evidence type="ECO:0000256" key="14">
    <source>
        <dbReference type="PROSITE-ProRule" id="PRU00110"/>
    </source>
</evidence>
<proteinExistence type="predicted"/>
<dbReference type="FunFam" id="3.30.565.10:FF:000010">
    <property type="entry name" value="Sensor histidine kinase RcsC"/>
    <property type="match status" value="1"/>
</dbReference>
<dbReference type="InterPro" id="IPR005467">
    <property type="entry name" value="His_kinase_dom"/>
</dbReference>
<evidence type="ECO:0000256" key="11">
    <source>
        <dbReference type="ARBA" id="ARBA00022989"/>
    </source>
</evidence>
<dbReference type="InterPro" id="IPR004358">
    <property type="entry name" value="Sig_transdc_His_kin-like_C"/>
</dbReference>
<evidence type="ECO:0000256" key="12">
    <source>
        <dbReference type="ARBA" id="ARBA00023012"/>
    </source>
</evidence>
<gene>
    <name evidence="19" type="ORF">GNF76_19210</name>
</gene>
<dbReference type="OrthoDB" id="9770795at2"/>
<feature type="domain" description="HPt" evidence="18">
    <location>
        <begin position="982"/>
        <end position="1074"/>
    </location>
</feature>
<evidence type="ECO:0000256" key="15">
    <source>
        <dbReference type="PROSITE-ProRule" id="PRU00169"/>
    </source>
</evidence>
<keyword evidence="9" id="KW-0418">Kinase</keyword>
<name>A0A6I3WA11_9PSED</name>
<dbReference type="PROSITE" id="PS50894">
    <property type="entry name" value="HPT"/>
    <property type="match status" value="1"/>
</dbReference>
<dbReference type="SMART" id="SM00448">
    <property type="entry name" value="REC"/>
    <property type="match status" value="1"/>
</dbReference>
<keyword evidence="6" id="KW-0808">Transferase</keyword>
<evidence type="ECO:0000256" key="5">
    <source>
        <dbReference type="ARBA" id="ARBA00022553"/>
    </source>
</evidence>
<evidence type="ECO:0000256" key="7">
    <source>
        <dbReference type="ARBA" id="ARBA00022692"/>
    </source>
</evidence>
<evidence type="ECO:0000259" key="16">
    <source>
        <dbReference type="PROSITE" id="PS50109"/>
    </source>
</evidence>
<dbReference type="GO" id="GO:0000155">
    <property type="term" value="F:phosphorelay sensor kinase activity"/>
    <property type="evidence" value="ECO:0007669"/>
    <property type="project" value="InterPro"/>
</dbReference>
<dbReference type="CDD" id="cd17546">
    <property type="entry name" value="REC_hyHK_CKI1_RcsC-like"/>
    <property type="match status" value="1"/>
</dbReference>
<dbReference type="SUPFAM" id="SSF47384">
    <property type="entry name" value="Homodimeric domain of signal transducing histidine kinase"/>
    <property type="match status" value="1"/>
</dbReference>
<dbReference type="InterPro" id="IPR036890">
    <property type="entry name" value="HATPase_C_sf"/>
</dbReference>
<dbReference type="Pfam" id="PF00072">
    <property type="entry name" value="Response_reg"/>
    <property type="match status" value="1"/>
</dbReference>
<dbReference type="InterPro" id="IPR036641">
    <property type="entry name" value="HPT_dom_sf"/>
</dbReference>
<evidence type="ECO:0000256" key="9">
    <source>
        <dbReference type="ARBA" id="ARBA00022777"/>
    </source>
</evidence>
<dbReference type="SUPFAM" id="SSF55874">
    <property type="entry name" value="ATPase domain of HSP90 chaperone/DNA topoisomerase II/histidine kinase"/>
    <property type="match status" value="1"/>
</dbReference>
<evidence type="ECO:0000256" key="10">
    <source>
        <dbReference type="ARBA" id="ARBA00022840"/>
    </source>
</evidence>
<dbReference type="Pfam" id="PF02518">
    <property type="entry name" value="HATPase_c"/>
    <property type="match status" value="1"/>
</dbReference>
<keyword evidence="13" id="KW-0472">Membrane</keyword>
<organism evidence="19 20">
    <name type="scientific">Pseudomonas spelaei</name>
    <dbReference type="NCBI Taxonomy" id="1055469"/>
    <lineage>
        <taxon>Bacteria</taxon>
        <taxon>Pseudomonadati</taxon>
        <taxon>Pseudomonadota</taxon>
        <taxon>Gammaproteobacteria</taxon>
        <taxon>Pseudomonadales</taxon>
        <taxon>Pseudomonadaceae</taxon>
        <taxon>Pseudomonas</taxon>
    </lineage>
</organism>
<dbReference type="Gene3D" id="3.40.50.2300">
    <property type="match status" value="1"/>
</dbReference>
<dbReference type="PANTHER" id="PTHR45339:SF1">
    <property type="entry name" value="HYBRID SIGNAL TRANSDUCTION HISTIDINE KINASE J"/>
    <property type="match status" value="1"/>
</dbReference>
<feature type="modified residue" description="4-aspartylphosphate" evidence="15">
    <location>
        <position position="890"/>
    </location>
</feature>
<evidence type="ECO:0000259" key="18">
    <source>
        <dbReference type="PROSITE" id="PS50894"/>
    </source>
</evidence>
<dbReference type="GO" id="GO:0005524">
    <property type="term" value="F:ATP binding"/>
    <property type="evidence" value="ECO:0007669"/>
    <property type="project" value="UniProtKB-KW"/>
</dbReference>
<keyword evidence="8" id="KW-0547">Nucleotide-binding</keyword>
<dbReference type="InterPro" id="IPR011006">
    <property type="entry name" value="CheY-like_superfamily"/>
</dbReference>
<feature type="domain" description="Response regulatory" evidence="17">
    <location>
        <begin position="841"/>
        <end position="955"/>
    </location>
</feature>
<dbReference type="Proteomes" id="UP000438196">
    <property type="component" value="Unassembled WGS sequence"/>
</dbReference>
<keyword evidence="5 15" id="KW-0597">Phosphoprotein</keyword>
<dbReference type="Pfam" id="PF01627">
    <property type="entry name" value="Hpt"/>
    <property type="match status" value="1"/>
</dbReference>
<keyword evidence="7" id="KW-0812">Transmembrane</keyword>
<dbReference type="SMART" id="SM00387">
    <property type="entry name" value="HATPase_c"/>
    <property type="match status" value="1"/>
</dbReference>
<dbReference type="Gene3D" id="3.30.565.10">
    <property type="entry name" value="Histidine kinase-like ATPase, C-terminal domain"/>
    <property type="match status" value="1"/>
</dbReference>
<evidence type="ECO:0000256" key="4">
    <source>
        <dbReference type="ARBA" id="ARBA00022475"/>
    </source>
</evidence>
<evidence type="ECO:0000256" key="2">
    <source>
        <dbReference type="ARBA" id="ARBA00004651"/>
    </source>
</evidence>
<dbReference type="SUPFAM" id="SSF52172">
    <property type="entry name" value="CheY-like"/>
    <property type="match status" value="1"/>
</dbReference>
<keyword evidence="10" id="KW-0067">ATP-binding</keyword>
<reference evidence="19 20" key="1">
    <citation type="submission" date="2019-11" db="EMBL/GenBank/DDBJ databases">
        <title>Pseudomonas karstica sp. nov. and Pseudomonas spelaei sp. nov. from karst caves.</title>
        <authorList>
            <person name="Zeman M."/>
        </authorList>
    </citation>
    <scope>NUCLEOTIDE SEQUENCE [LARGE SCALE GENOMIC DNA]</scope>
    <source>
        <strain evidence="19 20">CCM 7893</strain>
    </source>
</reference>
<accession>A0A6I3WA11</accession>
<dbReference type="InterPro" id="IPR036097">
    <property type="entry name" value="HisK_dim/P_sf"/>
</dbReference>
<dbReference type="CDD" id="cd00082">
    <property type="entry name" value="HisKA"/>
    <property type="match status" value="1"/>
</dbReference>
<evidence type="ECO:0000256" key="8">
    <source>
        <dbReference type="ARBA" id="ARBA00022741"/>
    </source>
</evidence>
<keyword evidence="20" id="KW-1185">Reference proteome</keyword>
<evidence type="ECO:0000313" key="19">
    <source>
        <dbReference type="EMBL" id="MUF06488.1"/>
    </source>
</evidence>
<feature type="domain" description="Histidine kinase" evidence="16">
    <location>
        <begin position="492"/>
        <end position="711"/>
    </location>
</feature>
<dbReference type="InterPro" id="IPR003594">
    <property type="entry name" value="HATPase_dom"/>
</dbReference>
<feature type="modified residue" description="Phosphohistidine" evidence="14">
    <location>
        <position position="1021"/>
    </location>
</feature>
<comment type="subcellular location">
    <subcellularLocation>
        <location evidence="2">Cell membrane</location>
        <topology evidence="2">Multi-pass membrane protein</topology>
    </subcellularLocation>
</comment>
<evidence type="ECO:0000259" key="17">
    <source>
        <dbReference type="PROSITE" id="PS50110"/>
    </source>
</evidence>
<keyword evidence="11" id="KW-1133">Transmembrane helix</keyword>
<dbReference type="PRINTS" id="PR00344">
    <property type="entry name" value="BCTRLSENSOR"/>
</dbReference>
<evidence type="ECO:0000256" key="6">
    <source>
        <dbReference type="ARBA" id="ARBA00022679"/>
    </source>
</evidence>
<protein>
    <recommendedName>
        <fullName evidence="3">histidine kinase</fullName>
        <ecNumber evidence="3">2.7.13.3</ecNumber>
    </recommendedName>
</protein>
<dbReference type="InterPro" id="IPR008207">
    <property type="entry name" value="Sig_transdc_His_kin_Hpt_dom"/>
</dbReference>
<dbReference type="PROSITE" id="PS50109">
    <property type="entry name" value="HIS_KIN"/>
    <property type="match status" value="1"/>
</dbReference>
<keyword evidence="12" id="KW-0902">Two-component regulatory system</keyword>
<dbReference type="CDD" id="cd16922">
    <property type="entry name" value="HATPase_EvgS-ArcB-TorS-like"/>
    <property type="match status" value="1"/>
</dbReference>
<dbReference type="FunFam" id="1.10.287.130:FF:000004">
    <property type="entry name" value="Ethylene receptor 1"/>
    <property type="match status" value="1"/>
</dbReference>
<sequence>MKHNNDRLKNLARSSSRLNKGMTLLVAIALLLIGLSVWSLQRLIEETQVTMRLHSARLMDNIKEQEEFLAALTHHGVQGDLLSDGSHQVRVFTPLPEEGPNIYRGQAFSFSMPFSVKVEPAAFTSGVSSGILGLGANLADFYSTFWAGSYYRSPQVFLFNPKGNYDITVPAAGRGRGKVMSTRERFIDVFNTVLARRPQEGVQPANTVIWKSYAEQTGGTTPARLLAYVNLDLESEQLTIKGAGTRVILALLLDLAQLNDFERVMDWSIYDRFTLVSPTGEVLIGAIDPASPLHTGFNLRSEGLVFKLENSGCHGWTTIYTVGFAHFFRTALGPLSGLAMAFLAVIGLSWLASRWYQKTVIQPARQAHESIAESIAFSRVVIDTAPTGLCVVRRDNQQVLMENPRARNWQGTARLISALQDRHDNDRATELPLEIDGRYLEVSIVSARYQGQDVRLFAFNDITRHVEDGRALEQAMRAADAANEAKTLFLATMSHEIRTPLYGVLGTLELLGLTQLMPRQQAYLQTIQRSSATLFQLISDVLDVSKIESGQLTIEPVTFAPLDMIEDTLRTYAAFAQGKGLLLYGCTDAGLPDRLKGDPLRIRQILNNLLSNAIKFTDAGRVVLRTRVLATSANEVSLEWQVTDTGIGIDQIEQSRLFELFYQAREGSSEGGAGLGLPICGWLSEMMGGQLSVVSESGLGSSFSLRMNLLVLPPGPTAKSVIDTSLAPIQVRAPILELAQSHCNWLNRLGIPATLATESMEHMRDDTLLVDLQPDERAPHWHGPQVRCINGGPNPAQPIEGGLEVELHDLRAITHAILQTRSAMPQASSSASPGNPALNLHILIAEDNPINQAILQEQMEALGCSAVVAANGELALHLWQPAEFDLVLTDVNMPVMNGYELAMALREHDVRLPIIGVTANAMREEGRRCIAAGMNAWLVKPLSLQTLREQLIKLCDPPLPDKPAVIPRESPTLAAMPDAADSVFLPPVMKPVFISTMQDDLQRFEDALQRGDAKTLGERLHSIAGALGAVQAVDFADDCARLETDLARTGLDARLALKVREVMDRLSAILRGLT</sequence>
<dbReference type="InterPro" id="IPR001789">
    <property type="entry name" value="Sig_transdc_resp-reg_receiver"/>
</dbReference>
<dbReference type="InterPro" id="IPR003661">
    <property type="entry name" value="HisK_dim/P_dom"/>
</dbReference>
<dbReference type="Pfam" id="PF00512">
    <property type="entry name" value="HisKA"/>
    <property type="match status" value="1"/>
</dbReference>
<dbReference type="EMBL" id="WNNK01000017">
    <property type="protein sequence ID" value="MUF06488.1"/>
    <property type="molecule type" value="Genomic_DNA"/>
</dbReference>
<dbReference type="PROSITE" id="PS50110">
    <property type="entry name" value="RESPONSE_REGULATORY"/>
    <property type="match status" value="1"/>
</dbReference>
<dbReference type="RefSeq" id="WP_155584709.1">
    <property type="nucleotide sequence ID" value="NZ_JBHSTH010000009.1"/>
</dbReference>
<dbReference type="Gene3D" id="1.20.120.160">
    <property type="entry name" value="HPT domain"/>
    <property type="match status" value="1"/>
</dbReference>
<evidence type="ECO:0000256" key="13">
    <source>
        <dbReference type="ARBA" id="ARBA00023136"/>
    </source>
</evidence>
<dbReference type="AlphaFoldDB" id="A0A6I3WA11"/>
<dbReference type="GO" id="GO:0005886">
    <property type="term" value="C:plasma membrane"/>
    <property type="evidence" value="ECO:0007669"/>
    <property type="project" value="UniProtKB-SubCell"/>
</dbReference>
<dbReference type="SMART" id="SM00388">
    <property type="entry name" value="HisKA"/>
    <property type="match status" value="1"/>
</dbReference>
<dbReference type="PANTHER" id="PTHR45339">
    <property type="entry name" value="HYBRID SIGNAL TRANSDUCTION HISTIDINE KINASE J"/>
    <property type="match status" value="1"/>
</dbReference>
<evidence type="ECO:0000313" key="20">
    <source>
        <dbReference type="Proteomes" id="UP000438196"/>
    </source>
</evidence>